<name>A0AAD7SAJ1_9TELE</name>
<protein>
    <submittedName>
        <fullName evidence="1">Uncharacterized protein</fullName>
    </submittedName>
</protein>
<reference evidence="1" key="1">
    <citation type="journal article" date="2023" name="Science">
        <title>Genome structures resolve the early diversification of teleost fishes.</title>
        <authorList>
            <person name="Parey E."/>
            <person name="Louis A."/>
            <person name="Montfort J."/>
            <person name="Bouchez O."/>
            <person name="Roques C."/>
            <person name="Iampietro C."/>
            <person name="Lluch J."/>
            <person name="Castinel A."/>
            <person name="Donnadieu C."/>
            <person name="Desvignes T."/>
            <person name="Floi Bucao C."/>
            <person name="Jouanno E."/>
            <person name="Wen M."/>
            <person name="Mejri S."/>
            <person name="Dirks R."/>
            <person name="Jansen H."/>
            <person name="Henkel C."/>
            <person name="Chen W.J."/>
            <person name="Zahm M."/>
            <person name="Cabau C."/>
            <person name="Klopp C."/>
            <person name="Thompson A.W."/>
            <person name="Robinson-Rechavi M."/>
            <person name="Braasch I."/>
            <person name="Lecointre G."/>
            <person name="Bobe J."/>
            <person name="Postlethwait J.H."/>
            <person name="Berthelot C."/>
            <person name="Roest Crollius H."/>
            <person name="Guiguen Y."/>
        </authorList>
    </citation>
    <scope>NUCLEOTIDE SEQUENCE</scope>
    <source>
        <strain evidence="1">NC1722</strain>
    </source>
</reference>
<sequence>MNKTHRGQLLHHIAQLGLSPVAPHGILHPAKVEIRSALMATPVDRPCSQPSCAFLLWARSAATTVNKLRNHTISSSAPGDARSQGGAAADSIRLRLAGLMSESCSANGSAPVAPTGAEPARRMAGRGGEGVFVLLPSLL</sequence>
<gene>
    <name evidence="1" type="ORF">AAFF_G00416310</name>
</gene>
<proteinExistence type="predicted"/>
<evidence type="ECO:0000313" key="2">
    <source>
        <dbReference type="Proteomes" id="UP001221898"/>
    </source>
</evidence>
<dbReference type="EMBL" id="JAINUG010000086">
    <property type="protein sequence ID" value="KAJ8398964.1"/>
    <property type="molecule type" value="Genomic_DNA"/>
</dbReference>
<keyword evidence="2" id="KW-1185">Reference proteome</keyword>
<accession>A0AAD7SAJ1</accession>
<dbReference type="AlphaFoldDB" id="A0AAD7SAJ1"/>
<comment type="caution">
    <text evidence="1">The sequence shown here is derived from an EMBL/GenBank/DDBJ whole genome shotgun (WGS) entry which is preliminary data.</text>
</comment>
<organism evidence="1 2">
    <name type="scientific">Aldrovandia affinis</name>
    <dbReference type="NCBI Taxonomy" id="143900"/>
    <lineage>
        <taxon>Eukaryota</taxon>
        <taxon>Metazoa</taxon>
        <taxon>Chordata</taxon>
        <taxon>Craniata</taxon>
        <taxon>Vertebrata</taxon>
        <taxon>Euteleostomi</taxon>
        <taxon>Actinopterygii</taxon>
        <taxon>Neopterygii</taxon>
        <taxon>Teleostei</taxon>
        <taxon>Notacanthiformes</taxon>
        <taxon>Halosauridae</taxon>
        <taxon>Aldrovandia</taxon>
    </lineage>
</organism>
<dbReference type="Proteomes" id="UP001221898">
    <property type="component" value="Unassembled WGS sequence"/>
</dbReference>
<evidence type="ECO:0000313" key="1">
    <source>
        <dbReference type="EMBL" id="KAJ8398964.1"/>
    </source>
</evidence>